<name>A0AA36MHQ2_CYLNA</name>
<organism evidence="1 2">
    <name type="scientific">Cylicocyclus nassatus</name>
    <name type="common">Nematode worm</name>
    <dbReference type="NCBI Taxonomy" id="53992"/>
    <lineage>
        <taxon>Eukaryota</taxon>
        <taxon>Metazoa</taxon>
        <taxon>Ecdysozoa</taxon>
        <taxon>Nematoda</taxon>
        <taxon>Chromadorea</taxon>
        <taxon>Rhabditida</taxon>
        <taxon>Rhabditina</taxon>
        <taxon>Rhabditomorpha</taxon>
        <taxon>Strongyloidea</taxon>
        <taxon>Strongylidae</taxon>
        <taxon>Cylicocyclus</taxon>
    </lineage>
</organism>
<evidence type="ECO:0000313" key="2">
    <source>
        <dbReference type="Proteomes" id="UP001176961"/>
    </source>
</evidence>
<reference evidence="1" key="1">
    <citation type="submission" date="2023-07" db="EMBL/GenBank/DDBJ databases">
        <authorList>
            <consortium name="CYATHOMIX"/>
        </authorList>
    </citation>
    <scope>NUCLEOTIDE SEQUENCE</scope>
    <source>
        <strain evidence="1">N/A</strain>
    </source>
</reference>
<dbReference type="Proteomes" id="UP001176961">
    <property type="component" value="Unassembled WGS sequence"/>
</dbReference>
<sequence length="101" mass="11683">MPTASAVSIETSFQRNRALRRKYRLWRSYPLKKRSYGLVLATRCRVTKRGWSCSEGDPKRCWILWSMFCRRCRYGVSCCWSNPDACGVSTSKNAAKSTLCE</sequence>
<dbReference type="EMBL" id="CATQJL010000326">
    <property type="protein sequence ID" value="CAJ0609963.1"/>
    <property type="molecule type" value="Genomic_DNA"/>
</dbReference>
<proteinExistence type="predicted"/>
<dbReference type="AlphaFoldDB" id="A0AA36MHQ2"/>
<keyword evidence="2" id="KW-1185">Reference proteome</keyword>
<accession>A0AA36MHQ2</accession>
<comment type="caution">
    <text evidence="1">The sequence shown here is derived from an EMBL/GenBank/DDBJ whole genome shotgun (WGS) entry which is preliminary data.</text>
</comment>
<evidence type="ECO:0000313" key="1">
    <source>
        <dbReference type="EMBL" id="CAJ0609963.1"/>
    </source>
</evidence>
<gene>
    <name evidence="1" type="ORF">CYNAS_LOCUS21946</name>
</gene>
<protein>
    <submittedName>
        <fullName evidence="1">Uncharacterized protein</fullName>
    </submittedName>
</protein>